<dbReference type="EMBL" id="JAUCMV010000006">
    <property type="protein sequence ID" value="KAK0390282.1"/>
    <property type="molecule type" value="Genomic_DNA"/>
</dbReference>
<name>A0AA39GQK6_9BILA</name>
<dbReference type="InterPro" id="IPR038765">
    <property type="entry name" value="Papain-like_cys_pep_sf"/>
</dbReference>
<gene>
    <name evidence="5" type="ORF">QR680_019277</name>
</gene>
<comment type="similarity">
    <text evidence="1">Belongs to the peptidase C48 family.</text>
</comment>
<dbReference type="InterPro" id="IPR003653">
    <property type="entry name" value="Peptidase_C48_C"/>
</dbReference>
<sequence length="298" mass="34537">MERTELQLSDLLDVFKRTTKKLEPADFFKAAEDGSHPLLPPLAAYFVNDDSENADAFQDLERNTKLTSQTIYSWTVYLMMAYGKAMKPCLLHPQFWEPMSIGTELASNYTIGNRHDFDVLFIPILHAEHWTLAIWRAGIITYYDSLGHVSNHVSGAMAKTIVNIVETSREGIKVVDCQIVRCSKQMDFINCGVFVLLNIEQMLRTGEVWEEERISDVRYKNRYINHAKRRMQRILCPNRVREVGPRRRHFRQHSKFPEKVKELQKQQGHGMAMKLIEMFSTAASYGLCKLMAFLPVLF</sequence>
<dbReference type="GO" id="GO:0008234">
    <property type="term" value="F:cysteine-type peptidase activity"/>
    <property type="evidence" value="ECO:0007669"/>
    <property type="project" value="InterPro"/>
</dbReference>
<reference evidence="5" key="1">
    <citation type="submission" date="2023-06" db="EMBL/GenBank/DDBJ databases">
        <title>Genomic analysis of the entomopathogenic nematode Steinernema hermaphroditum.</title>
        <authorList>
            <person name="Schwarz E.M."/>
            <person name="Heppert J.K."/>
            <person name="Baniya A."/>
            <person name="Schwartz H.T."/>
            <person name="Tan C.-H."/>
            <person name="Antoshechkin I."/>
            <person name="Sternberg P.W."/>
            <person name="Goodrich-Blair H."/>
            <person name="Dillman A.R."/>
        </authorList>
    </citation>
    <scope>NUCLEOTIDE SEQUENCE</scope>
    <source>
        <strain evidence="5">PS9179</strain>
        <tissue evidence="5">Whole animal</tissue>
    </source>
</reference>
<keyword evidence="6" id="KW-1185">Reference proteome</keyword>
<dbReference type="Proteomes" id="UP001175271">
    <property type="component" value="Unassembled WGS sequence"/>
</dbReference>
<evidence type="ECO:0000256" key="1">
    <source>
        <dbReference type="ARBA" id="ARBA00005234"/>
    </source>
</evidence>
<protein>
    <recommendedName>
        <fullName evidence="4">Ubiquitin-like protease family profile domain-containing protein</fullName>
    </recommendedName>
</protein>
<evidence type="ECO:0000313" key="5">
    <source>
        <dbReference type="EMBL" id="KAK0390282.1"/>
    </source>
</evidence>
<dbReference type="AlphaFoldDB" id="A0AA39GQK6"/>
<dbReference type="GO" id="GO:0006508">
    <property type="term" value="P:proteolysis"/>
    <property type="evidence" value="ECO:0007669"/>
    <property type="project" value="UniProtKB-KW"/>
</dbReference>
<dbReference type="SUPFAM" id="SSF54001">
    <property type="entry name" value="Cysteine proteinases"/>
    <property type="match status" value="1"/>
</dbReference>
<evidence type="ECO:0000259" key="4">
    <source>
        <dbReference type="Pfam" id="PF02902"/>
    </source>
</evidence>
<proteinExistence type="inferred from homology"/>
<keyword evidence="2" id="KW-0645">Protease</keyword>
<evidence type="ECO:0000313" key="6">
    <source>
        <dbReference type="Proteomes" id="UP001175271"/>
    </source>
</evidence>
<keyword evidence="3" id="KW-0378">Hydrolase</keyword>
<evidence type="ECO:0000256" key="2">
    <source>
        <dbReference type="ARBA" id="ARBA00022670"/>
    </source>
</evidence>
<feature type="domain" description="Ubiquitin-like protease family profile" evidence="4">
    <location>
        <begin position="116"/>
        <end position="215"/>
    </location>
</feature>
<organism evidence="5 6">
    <name type="scientific">Steinernema hermaphroditum</name>
    <dbReference type="NCBI Taxonomy" id="289476"/>
    <lineage>
        <taxon>Eukaryota</taxon>
        <taxon>Metazoa</taxon>
        <taxon>Ecdysozoa</taxon>
        <taxon>Nematoda</taxon>
        <taxon>Chromadorea</taxon>
        <taxon>Rhabditida</taxon>
        <taxon>Tylenchina</taxon>
        <taxon>Panagrolaimomorpha</taxon>
        <taxon>Strongyloidoidea</taxon>
        <taxon>Steinernematidae</taxon>
        <taxon>Steinernema</taxon>
    </lineage>
</organism>
<evidence type="ECO:0000256" key="3">
    <source>
        <dbReference type="ARBA" id="ARBA00022801"/>
    </source>
</evidence>
<accession>A0AA39GQK6</accession>
<dbReference type="Gene3D" id="3.40.395.10">
    <property type="entry name" value="Adenoviral Proteinase, Chain A"/>
    <property type="match status" value="1"/>
</dbReference>
<dbReference type="Pfam" id="PF02902">
    <property type="entry name" value="Peptidase_C48"/>
    <property type="match status" value="1"/>
</dbReference>
<comment type="caution">
    <text evidence="5">The sequence shown here is derived from an EMBL/GenBank/DDBJ whole genome shotgun (WGS) entry which is preliminary data.</text>
</comment>